<evidence type="ECO:0000313" key="8">
    <source>
        <dbReference type="Proteomes" id="UP000633509"/>
    </source>
</evidence>
<keyword evidence="2" id="KW-0479">Metal-binding</keyword>
<evidence type="ECO:0000256" key="3">
    <source>
        <dbReference type="ARBA" id="ARBA00022964"/>
    </source>
</evidence>
<keyword evidence="8" id="KW-1185">Reference proteome</keyword>
<feature type="compositionally biased region" description="Low complexity" evidence="6">
    <location>
        <begin position="1"/>
        <end position="21"/>
    </location>
</feature>
<evidence type="ECO:0000256" key="4">
    <source>
        <dbReference type="ARBA" id="ARBA00023002"/>
    </source>
</evidence>
<name>A0ABR9LPK2_9ACTN</name>
<dbReference type="InterPro" id="IPR011051">
    <property type="entry name" value="RmlC_Cupin_sf"/>
</dbReference>
<sequence>MTEQMTAPADTSPADTTSTDSPPRPGLAELVARIRSRARRQADPRTIAEQVAEVLAETEPDVDLLTVAERAGSPDGYTRHTLHTEAAFSVSAVVWRPGQVTEIHDHLVWCSFMVLQGAETETLYDIDGDRLVEIGERHRAAGSVSGVAPPDDIHRVRNTGETVAITLHVYGADLSNGTSVRRTYEQRHDR</sequence>
<dbReference type="InterPro" id="IPR010300">
    <property type="entry name" value="CDO_1"/>
</dbReference>
<keyword evidence="4" id="KW-0560">Oxidoreductase</keyword>
<reference evidence="7 8" key="1">
    <citation type="submission" date="2020-10" db="EMBL/GenBank/DDBJ databases">
        <title>Sequencing the genomes of 1000 actinobacteria strains.</title>
        <authorList>
            <person name="Klenk H.-P."/>
        </authorList>
    </citation>
    <scope>NUCLEOTIDE SEQUENCE [LARGE SCALE GENOMIC DNA]</scope>
    <source>
        <strain evidence="7 8">DSM 43173</strain>
    </source>
</reference>
<gene>
    <name evidence="7" type="ORF">H4W80_000465</name>
</gene>
<keyword evidence="3" id="KW-0223">Dioxygenase</keyword>
<comment type="similarity">
    <text evidence="1">Belongs to the cysteine dioxygenase family.</text>
</comment>
<dbReference type="RefSeq" id="WP_225963193.1">
    <property type="nucleotide sequence ID" value="NZ_JADBEK010000001.1"/>
</dbReference>
<dbReference type="PANTHER" id="PTHR12918:SF1">
    <property type="entry name" value="CYSTEINE DIOXYGENASE TYPE 1"/>
    <property type="match status" value="1"/>
</dbReference>
<evidence type="ECO:0000313" key="7">
    <source>
        <dbReference type="EMBL" id="MBE1582207.1"/>
    </source>
</evidence>
<organism evidence="7 8">
    <name type="scientific">Nonomuraea angiospora</name>
    <dbReference type="NCBI Taxonomy" id="46172"/>
    <lineage>
        <taxon>Bacteria</taxon>
        <taxon>Bacillati</taxon>
        <taxon>Actinomycetota</taxon>
        <taxon>Actinomycetes</taxon>
        <taxon>Streptosporangiales</taxon>
        <taxon>Streptosporangiaceae</taxon>
        <taxon>Nonomuraea</taxon>
    </lineage>
</organism>
<dbReference type="SUPFAM" id="SSF51182">
    <property type="entry name" value="RmlC-like cupins"/>
    <property type="match status" value="1"/>
</dbReference>
<evidence type="ECO:0000256" key="2">
    <source>
        <dbReference type="ARBA" id="ARBA00022723"/>
    </source>
</evidence>
<protein>
    <submittedName>
        <fullName evidence="7">Metal-dependent enzyme (Double-stranded beta helix superfamily)</fullName>
    </submittedName>
</protein>
<dbReference type="Gene3D" id="2.60.120.10">
    <property type="entry name" value="Jelly Rolls"/>
    <property type="match status" value="1"/>
</dbReference>
<evidence type="ECO:0000256" key="5">
    <source>
        <dbReference type="ARBA" id="ARBA00023004"/>
    </source>
</evidence>
<comment type="caution">
    <text evidence="7">The sequence shown here is derived from an EMBL/GenBank/DDBJ whole genome shotgun (WGS) entry which is preliminary data.</text>
</comment>
<proteinExistence type="inferred from homology"/>
<dbReference type="CDD" id="cd10548">
    <property type="entry name" value="cupin_CDO"/>
    <property type="match status" value="1"/>
</dbReference>
<dbReference type="InterPro" id="IPR014710">
    <property type="entry name" value="RmlC-like_jellyroll"/>
</dbReference>
<evidence type="ECO:0000256" key="1">
    <source>
        <dbReference type="ARBA" id="ARBA00006622"/>
    </source>
</evidence>
<feature type="region of interest" description="Disordered" evidence="6">
    <location>
        <begin position="1"/>
        <end position="26"/>
    </location>
</feature>
<keyword evidence="5" id="KW-0408">Iron</keyword>
<accession>A0ABR9LPK2</accession>
<dbReference type="Pfam" id="PF05995">
    <property type="entry name" value="CDO_I"/>
    <property type="match status" value="1"/>
</dbReference>
<dbReference type="Proteomes" id="UP000633509">
    <property type="component" value="Unassembled WGS sequence"/>
</dbReference>
<dbReference type="EMBL" id="JADBEK010000001">
    <property type="protein sequence ID" value="MBE1582207.1"/>
    <property type="molecule type" value="Genomic_DNA"/>
</dbReference>
<evidence type="ECO:0000256" key="6">
    <source>
        <dbReference type="SAM" id="MobiDB-lite"/>
    </source>
</evidence>
<dbReference type="PANTHER" id="PTHR12918">
    <property type="entry name" value="CYSTEINE DIOXYGENASE"/>
    <property type="match status" value="1"/>
</dbReference>